<dbReference type="EMBL" id="JAUEPO010000005">
    <property type="protein sequence ID" value="KAK3320797.1"/>
    <property type="molecule type" value="Genomic_DNA"/>
</dbReference>
<comment type="caution">
    <text evidence="1">The sequence shown here is derived from an EMBL/GenBank/DDBJ whole genome shotgun (WGS) entry which is preliminary data.</text>
</comment>
<evidence type="ECO:0000313" key="1">
    <source>
        <dbReference type="EMBL" id="KAK3320797.1"/>
    </source>
</evidence>
<keyword evidence="2" id="KW-1185">Reference proteome</keyword>
<evidence type="ECO:0000313" key="2">
    <source>
        <dbReference type="Proteomes" id="UP001286456"/>
    </source>
</evidence>
<organism evidence="1 2">
    <name type="scientific">Cercophora scortea</name>
    <dbReference type="NCBI Taxonomy" id="314031"/>
    <lineage>
        <taxon>Eukaryota</taxon>
        <taxon>Fungi</taxon>
        <taxon>Dikarya</taxon>
        <taxon>Ascomycota</taxon>
        <taxon>Pezizomycotina</taxon>
        <taxon>Sordariomycetes</taxon>
        <taxon>Sordariomycetidae</taxon>
        <taxon>Sordariales</taxon>
        <taxon>Lasiosphaeriaceae</taxon>
        <taxon>Cercophora</taxon>
    </lineage>
</organism>
<name>A0AAE0I920_9PEZI</name>
<gene>
    <name evidence="1" type="ORF">B0T19DRAFT_248414</name>
</gene>
<dbReference type="Proteomes" id="UP001286456">
    <property type="component" value="Unassembled WGS sequence"/>
</dbReference>
<proteinExistence type="predicted"/>
<protein>
    <submittedName>
        <fullName evidence="1">Uncharacterized protein</fullName>
    </submittedName>
</protein>
<reference evidence="1" key="2">
    <citation type="submission" date="2023-06" db="EMBL/GenBank/DDBJ databases">
        <authorList>
            <consortium name="Lawrence Berkeley National Laboratory"/>
            <person name="Haridas S."/>
            <person name="Hensen N."/>
            <person name="Bonometti L."/>
            <person name="Westerberg I."/>
            <person name="Brannstrom I.O."/>
            <person name="Guillou S."/>
            <person name="Cros-Aarteil S."/>
            <person name="Calhoun S."/>
            <person name="Kuo A."/>
            <person name="Mondo S."/>
            <person name="Pangilinan J."/>
            <person name="Riley R."/>
            <person name="Labutti K."/>
            <person name="Andreopoulos B."/>
            <person name="Lipzen A."/>
            <person name="Chen C."/>
            <person name="Yanf M."/>
            <person name="Daum C."/>
            <person name="Ng V."/>
            <person name="Clum A."/>
            <person name="Steindorff A."/>
            <person name="Ohm R."/>
            <person name="Martin F."/>
            <person name="Silar P."/>
            <person name="Natvig D."/>
            <person name="Lalanne C."/>
            <person name="Gautier V."/>
            <person name="Ament-Velasquez S.L."/>
            <person name="Kruys A."/>
            <person name="Hutchinson M.I."/>
            <person name="Powell A.J."/>
            <person name="Barry K."/>
            <person name="Miller A.N."/>
            <person name="Grigoriev I.V."/>
            <person name="Debuchy R."/>
            <person name="Gladieux P."/>
            <person name="Thoren M.H."/>
            <person name="Johannesson H."/>
        </authorList>
    </citation>
    <scope>NUCLEOTIDE SEQUENCE</scope>
    <source>
        <strain evidence="1">SMH4131-1</strain>
    </source>
</reference>
<accession>A0AAE0I920</accession>
<sequence>MILGKSALENRILVASDRHELGWGMHLSIRCACAYLVTKGNISIASRPRWLAKNQDGPINVGKASGYLSIVRVLNQCATPSDIRRDMRTWMDDGKGRAARHVQRNSDGCLLSSPICPLHSAGRWARSSSRSSDRSERCHRHASLLSQAAVVVSMCLVDALSGVGSSKLITDADDPVIAEPTYTKNMQAFHVDGVRALHQIHCGLTNCWPSYGLHGLQYSFWSMHRKFGKCWNELQQDS</sequence>
<reference evidence="1" key="1">
    <citation type="journal article" date="2023" name="Mol. Phylogenet. Evol.">
        <title>Genome-scale phylogeny and comparative genomics of the fungal order Sordariales.</title>
        <authorList>
            <person name="Hensen N."/>
            <person name="Bonometti L."/>
            <person name="Westerberg I."/>
            <person name="Brannstrom I.O."/>
            <person name="Guillou S."/>
            <person name="Cros-Aarteil S."/>
            <person name="Calhoun S."/>
            <person name="Haridas S."/>
            <person name="Kuo A."/>
            <person name="Mondo S."/>
            <person name="Pangilinan J."/>
            <person name="Riley R."/>
            <person name="LaButti K."/>
            <person name="Andreopoulos B."/>
            <person name="Lipzen A."/>
            <person name="Chen C."/>
            <person name="Yan M."/>
            <person name="Daum C."/>
            <person name="Ng V."/>
            <person name="Clum A."/>
            <person name="Steindorff A."/>
            <person name="Ohm R.A."/>
            <person name="Martin F."/>
            <person name="Silar P."/>
            <person name="Natvig D.O."/>
            <person name="Lalanne C."/>
            <person name="Gautier V."/>
            <person name="Ament-Velasquez S.L."/>
            <person name="Kruys A."/>
            <person name="Hutchinson M.I."/>
            <person name="Powell A.J."/>
            <person name="Barry K."/>
            <person name="Miller A.N."/>
            <person name="Grigoriev I.V."/>
            <person name="Debuchy R."/>
            <person name="Gladieux P."/>
            <person name="Hiltunen Thoren M."/>
            <person name="Johannesson H."/>
        </authorList>
    </citation>
    <scope>NUCLEOTIDE SEQUENCE</scope>
    <source>
        <strain evidence="1">SMH4131-1</strain>
    </source>
</reference>
<dbReference type="AlphaFoldDB" id="A0AAE0I920"/>